<dbReference type="EMBL" id="HACA01013872">
    <property type="protein sequence ID" value="CDW31233.1"/>
    <property type="molecule type" value="Transcribed_RNA"/>
</dbReference>
<sequence length="70" mass="7945">RNHVQGFVGVFCCVVSSVSLCSYCHLRYTRHSWPHLGDLHLAQGKWHPGQFLSRQSQISKPLSLNNPLES</sequence>
<feature type="transmembrane region" description="Helical" evidence="1">
    <location>
        <begin position="6"/>
        <end position="26"/>
    </location>
</feature>
<organism evidence="2">
    <name type="scientific">Lepeophtheirus salmonis</name>
    <name type="common">Salmon louse</name>
    <name type="synonym">Caligus salmonis</name>
    <dbReference type="NCBI Taxonomy" id="72036"/>
    <lineage>
        <taxon>Eukaryota</taxon>
        <taxon>Metazoa</taxon>
        <taxon>Ecdysozoa</taxon>
        <taxon>Arthropoda</taxon>
        <taxon>Crustacea</taxon>
        <taxon>Multicrustacea</taxon>
        <taxon>Hexanauplia</taxon>
        <taxon>Copepoda</taxon>
        <taxon>Siphonostomatoida</taxon>
        <taxon>Caligidae</taxon>
        <taxon>Lepeophtheirus</taxon>
    </lineage>
</organism>
<reference evidence="2" key="1">
    <citation type="submission" date="2014-05" db="EMBL/GenBank/DDBJ databases">
        <authorList>
            <person name="Chronopoulou M."/>
        </authorList>
    </citation>
    <scope>NUCLEOTIDE SEQUENCE</scope>
    <source>
        <tissue evidence="2">Whole organism</tissue>
    </source>
</reference>
<keyword evidence="1" id="KW-0812">Transmembrane</keyword>
<evidence type="ECO:0000313" key="2">
    <source>
        <dbReference type="EMBL" id="CDW31233.1"/>
    </source>
</evidence>
<proteinExistence type="predicted"/>
<feature type="non-terminal residue" evidence="2">
    <location>
        <position position="1"/>
    </location>
</feature>
<keyword evidence="1" id="KW-1133">Transmembrane helix</keyword>
<evidence type="ECO:0000256" key="1">
    <source>
        <dbReference type="SAM" id="Phobius"/>
    </source>
</evidence>
<dbReference type="AlphaFoldDB" id="A0A0K2TZ07"/>
<protein>
    <submittedName>
        <fullName evidence="2">Uncharacterized protein</fullName>
    </submittedName>
</protein>
<keyword evidence="1" id="KW-0472">Membrane</keyword>
<name>A0A0K2TZ07_LEPSM</name>
<accession>A0A0K2TZ07</accession>